<feature type="compositionally biased region" description="Low complexity" evidence="1">
    <location>
        <begin position="30"/>
        <end position="44"/>
    </location>
</feature>
<organism evidence="2 3">
    <name type="scientific">Paxillus involutus ATCC 200175</name>
    <dbReference type="NCBI Taxonomy" id="664439"/>
    <lineage>
        <taxon>Eukaryota</taxon>
        <taxon>Fungi</taxon>
        <taxon>Dikarya</taxon>
        <taxon>Basidiomycota</taxon>
        <taxon>Agaricomycotina</taxon>
        <taxon>Agaricomycetes</taxon>
        <taxon>Agaricomycetidae</taxon>
        <taxon>Boletales</taxon>
        <taxon>Paxilineae</taxon>
        <taxon>Paxillaceae</taxon>
        <taxon>Paxillus</taxon>
    </lineage>
</organism>
<feature type="region of interest" description="Disordered" evidence="1">
    <location>
        <begin position="1"/>
        <end position="61"/>
    </location>
</feature>
<name>A0A0C9TC07_PAXIN</name>
<evidence type="ECO:0000256" key="1">
    <source>
        <dbReference type="SAM" id="MobiDB-lite"/>
    </source>
</evidence>
<proteinExistence type="predicted"/>
<keyword evidence="3" id="KW-1185">Reference proteome</keyword>
<evidence type="ECO:0000313" key="2">
    <source>
        <dbReference type="EMBL" id="KIJ08578.1"/>
    </source>
</evidence>
<protein>
    <submittedName>
        <fullName evidence="2">Uncharacterized protein</fullName>
    </submittedName>
</protein>
<dbReference type="HOGENOM" id="CLU_1611323_0_0_1"/>
<feature type="compositionally biased region" description="Polar residues" evidence="1">
    <location>
        <begin position="1"/>
        <end position="18"/>
    </location>
</feature>
<sequence>MPTTARASTPSVTQQRKPVTSEHMPPKPATPAATAQPATTLPGTLNNGQFRYSSPLADPEAPKRALDQVLGVTVPVPPKELLALSPDLRKHMKEAVTGKRVWGNLLTQANPETPDARADASTHCFKLKGRDPEGIVQEYGLKLTYSDTDALWAITASPSVTLRLP</sequence>
<evidence type="ECO:0000313" key="3">
    <source>
        <dbReference type="Proteomes" id="UP000053647"/>
    </source>
</evidence>
<dbReference type="EMBL" id="KN819595">
    <property type="protein sequence ID" value="KIJ08578.1"/>
    <property type="molecule type" value="Genomic_DNA"/>
</dbReference>
<reference evidence="2 3" key="1">
    <citation type="submission" date="2014-06" db="EMBL/GenBank/DDBJ databases">
        <authorList>
            <consortium name="DOE Joint Genome Institute"/>
            <person name="Kuo A."/>
            <person name="Kohler A."/>
            <person name="Nagy L.G."/>
            <person name="Floudas D."/>
            <person name="Copeland A."/>
            <person name="Barry K.W."/>
            <person name="Cichocki N."/>
            <person name="Veneault-Fourrey C."/>
            <person name="LaButti K."/>
            <person name="Lindquist E.A."/>
            <person name="Lipzen A."/>
            <person name="Lundell T."/>
            <person name="Morin E."/>
            <person name="Murat C."/>
            <person name="Sun H."/>
            <person name="Tunlid A."/>
            <person name="Henrissat B."/>
            <person name="Grigoriev I.V."/>
            <person name="Hibbett D.S."/>
            <person name="Martin F."/>
            <person name="Nordberg H.P."/>
            <person name="Cantor M.N."/>
            <person name="Hua S.X."/>
        </authorList>
    </citation>
    <scope>NUCLEOTIDE SEQUENCE [LARGE SCALE GENOMIC DNA]</scope>
    <source>
        <strain evidence="2 3">ATCC 200175</strain>
    </source>
</reference>
<gene>
    <name evidence="2" type="ORF">PAXINDRAFT_18302</name>
</gene>
<accession>A0A0C9TC07</accession>
<reference evidence="3" key="2">
    <citation type="submission" date="2015-01" db="EMBL/GenBank/DDBJ databases">
        <title>Evolutionary Origins and Diversification of the Mycorrhizal Mutualists.</title>
        <authorList>
            <consortium name="DOE Joint Genome Institute"/>
            <consortium name="Mycorrhizal Genomics Consortium"/>
            <person name="Kohler A."/>
            <person name="Kuo A."/>
            <person name="Nagy L.G."/>
            <person name="Floudas D."/>
            <person name="Copeland A."/>
            <person name="Barry K.W."/>
            <person name="Cichocki N."/>
            <person name="Veneault-Fourrey C."/>
            <person name="LaButti K."/>
            <person name="Lindquist E.A."/>
            <person name="Lipzen A."/>
            <person name="Lundell T."/>
            <person name="Morin E."/>
            <person name="Murat C."/>
            <person name="Riley R."/>
            <person name="Ohm R."/>
            <person name="Sun H."/>
            <person name="Tunlid A."/>
            <person name="Henrissat B."/>
            <person name="Grigoriev I.V."/>
            <person name="Hibbett D.S."/>
            <person name="Martin F."/>
        </authorList>
    </citation>
    <scope>NUCLEOTIDE SEQUENCE [LARGE SCALE GENOMIC DNA]</scope>
    <source>
        <strain evidence="3">ATCC 200175</strain>
    </source>
</reference>
<dbReference type="AlphaFoldDB" id="A0A0C9TC07"/>
<dbReference type="Proteomes" id="UP000053647">
    <property type="component" value="Unassembled WGS sequence"/>
</dbReference>
<dbReference type="OrthoDB" id="2684738at2759"/>